<feature type="region of interest" description="Disordered" evidence="1">
    <location>
        <begin position="39"/>
        <end position="71"/>
    </location>
</feature>
<evidence type="ECO:0000313" key="2">
    <source>
        <dbReference type="EnsemblPlants" id="TuG1812G0700002951.01.T01.cds462840"/>
    </source>
</evidence>
<reference evidence="2" key="3">
    <citation type="submission" date="2022-06" db="UniProtKB">
        <authorList>
            <consortium name="EnsemblPlants"/>
        </authorList>
    </citation>
    <scope>IDENTIFICATION</scope>
</reference>
<reference evidence="2" key="2">
    <citation type="submission" date="2018-03" db="EMBL/GenBank/DDBJ databases">
        <title>The Triticum urartu genome reveals the dynamic nature of wheat genome evolution.</title>
        <authorList>
            <person name="Ling H."/>
            <person name="Ma B."/>
            <person name="Shi X."/>
            <person name="Liu H."/>
            <person name="Dong L."/>
            <person name="Sun H."/>
            <person name="Cao Y."/>
            <person name="Gao Q."/>
            <person name="Zheng S."/>
            <person name="Li Y."/>
            <person name="Yu Y."/>
            <person name="Du H."/>
            <person name="Qi M."/>
            <person name="Li Y."/>
            <person name="Yu H."/>
            <person name="Cui Y."/>
            <person name="Wang N."/>
            <person name="Chen C."/>
            <person name="Wu H."/>
            <person name="Zhao Y."/>
            <person name="Zhang J."/>
            <person name="Li Y."/>
            <person name="Zhou W."/>
            <person name="Zhang B."/>
            <person name="Hu W."/>
            <person name="Eijk M."/>
            <person name="Tang J."/>
            <person name="Witsenboer H."/>
            <person name="Zhao S."/>
            <person name="Li Z."/>
            <person name="Zhang A."/>
            <person name="Wang D."/>
            <person name="Liang C."/>
        </authorList>
    </citation>
    <scope>NUCLEOTIDE SEQUENCE [LARGE SCALE GENOMIC DNA]</scope>
    <source>
        <strain evidence="2">cv. G1812</strain>
    </source>
</reference>
<name>A0A8R7V684_TRIUA</name>
<protein>
    <submittedName>
        <fullName evidence="2">Uncharacterized protein</fullName>
    </submittedName>
</protein>
<accession>A0A8R7V684</accession>
<dbReference type="AlphaFoldDB" id="A0A8R7V684"/>
<keyword evidence="3" id="KW-1185">Reference proteome</keyword>
<dbReference type="Proteomes" id="UP000015106">
    <property type="component" value="Chromosome 7"/>
</dbReference>
<sequence length="130" mass="13997">MWWRKNMLCGGRIRCHGRSAAHGRRSWLPVALEQVWGRGGQMKDERGARGRGRSGSSARATPERRACGDGDGGWSRIGVGCGRERWVGARQGKKVGLVGSGWVPGVGIYSSVGFWHARASSGYSDGVLAE</sequence>
<evidence type="ECO:0000256" key="1">
    <source>
        <dbReference type="SAM" id="MobiDB-lite"/>
    </source>
</evidence>
<reference evidence="3" key="1">
    <citation type="journal article" date="2013" name="Nature">
        <title>Draft genome of the wheat A-genome progenitor Triticum urartu.</title>
        <authorList>
            <person name="Ling H.Q."/>
            <person name="Zhao S."/>
            <person name="Liu D."/>
            <person name="Wang J."/>
            <person name="Sun H."/>
            <person name="Zhang C."/>
            <person name="Fan H."/>
            <person name="Li D."/>
            <person name="Dong L."/>
            <person name="Tao Y."/>
            <person name="Gao C."/>
            <person name="Wu H."/>
            <person name="Li Y."/>
            <person name="Cui Y."/>
            <person name="Guo X."/>
            <person name="Zheng S."/>
            <person name="Wang B."/>
            <person name="Yu K."/>
            <person name="Liang Q."/>
            <person name="Yang W."/>
            <person name="Lou X."/>
            <person name="Chen J."/>
            <person name="Feng M."/>
            <person name="Jian J."/>
            <person name="Zhang X."/>
            <person name="Luo G."/>
            <person name="Jiang Y."/>
            <person name="Liu J."/>
            <person name="Wang Z."/>
            <person name="Sha Y."/>
            <person name="Zhang B."/>
            <person name="Wu H."/>
            <person name="Tang D."/>
            <person name="Shen Q."/>
            <person name="Xue P."/>
            <person name="Zou S."/>
            <person name="Wang X."/>
            <person name="Liu X."/>
            <person name="Wang F."/>
            <person name="Yang Y."/>
            <person name="An X."/>
            <person name="Dong Z."/>
            <person name="Zhang K."/>
            <person name="Zhang X."/>
            <person name="Luo M.C."/>
            <person name="Dvorak J."/>
            <person name="Tong Y."/>
            <person name="Wang J."/>
            <person name="Yang H."/>
            <person name="Li Z."/>
            <person name="Wang D."/>
            <person name="Zhang A."/>
            <person name="Wang J."/>
        </authorList>
    </citation>
    <scope>NUCLEOTIDE SEQUENCE</scope>
    <source>
        <strain evidence="3">cv. G1812</strain>
    </source>
</reference>
<evidence type="ECO:0000313" key="3">
    <source>
        <dbReference type="Proteomes" id="UP000015106"/>
    </source>
</evidence>
<dbReference type="EnsemblPlants" id="TuG1812G0700002951.01.T01">
    <property type="protein sequence ID" value="TuG1812G0700002951.01.T01.cds462840"/>
    <property type="gene ID" value="TuG1812G0700002951.01"/>
</dbReference>
<proteinExistence type="predicted"/>
<organism evidence="2 3">
    <name type="scientific">Triticum urartu</name>
    <name type="common">Red wild einkorn</name>
    <name type="synonym">Crithodium urartu</name>
    <dbReference type="NCBI Taxonomy" id="4572"/>
    <lineage>
        <taxon>Eukaryota</taxon>
        <taxon>Viridiplantae</taxon>
        <taxon>Streptophyta</taxon>
        <taxon>Embryophyta</taxon>
        <taxon>Tracheophyta</taxon>
        <taxon>Spermatophyta</taxon>
        <taxon>Magnoliopsida</taxon>
        <taxon>Liliopsida</taxon>
        <taxon>Poales</taxon>
        <taxon>Poaceae</taxon>
        <taxon>BOP clade</taxon>
        <taxon>Pooideae</taxon>
        <taxon>Triticodae</taxon>
        <taxon>Triticeae</taxon>
        <taxon>Triticinae</taxon>
        <taxon>Triticum</taxon>
    </lineage>
</organism>
<dbReference type="Gramene" id="TuG1812G0700002951.01.T01">
    <property type="protein sequence ID" value="TuG1812G0700002951.01.T01.cds462840"/>
    <property type="gene ID" value="TuG1812G0700002951.01"/>
</dbReference>